<dbReference type="AlphaFoldDB" id="A0A2P2N3H7"/>
<organism evidence="1">
    <name type="scientific">Rhizophora mucronata</name>
    <name type="common">Asiatic mangrove</name>
    <dbReference type="NCBI Taxonomy" id="61149"/>
    <lineage>
        <taxon>Eukaryota</taxon>
        <taxon>Viridiplantae</taxon>
        <taxon>Streptophyta</taxon>
        <taxon>Embryophyta</taxon>
        <taxon>Tracheophyta</taxon>
        <taxon>Spermatophyta</taxon>
        <taxon>Magnoliopsida</taxon>
        <taxon>eudicotyledons</taxon>
        <taxon>Gunneridae</taxon>
        <taxon>Pentapetalae</taxon>
        <taxon>rosids</taxon>
        <taxon>fabids</taxon>
        <taxon>Malpighiales</taxon>
        <taxon>Rhizophoraceae</taxon>
        <taxon>Rhizophora</taxon>
    </lineage>
</organism>
<dbReference type="EMBL" id="GGEC01056547">
    <property type="protein sequence ID" value="MBX37031.1"/>
    <property type="molecule type" value="Transcribed_RNA"/>
</dbReference>
<protein>
    <submittedName>
        <fullName evidence="1">Uncharacterized protein</fullName>
    </submittedName>
</protein>
<reference evidence="1" key="1">
    <citation type="submission" date="2018-02" db="EMBL/GenBank/DDBJ databases">
        <title>Rhizophora mucronata_Transcriptome.</title>
        <authorList>
            <person name="Meera S.P."/>
            <person name="Sreeshan A."/>
            <person name="Augustine A."/>
        </authorList>
    </citation>
    <scope>NUCLEOTIDE SEQUENCE</scope>
    <source>
        <tissue evidence="1">Leaf</tissue>
    </source>
</reference>
<name>A0A2P2N3H7_RHIMU</name>
<evidence type="ECO:0000313" key="1">
    <source>
        <dbReference type="EMBL" id="MBX37031.1"/>
    </source>
</evidence>
<accession>A0A2P2N3H7</accession>
<sequence length="76" mass="8704">MHIAQIKFYDTIWMLNTTNKAVHEFNVATILANQSSSLSFGSMISSYMPVMNKSMGYASNEEINGKRRHTHHSIQR</sequence>
<proteinExistence type="predicted"/>